<reference evidence="2 3" key="1">
    <citation type="journal article" date="2014" name="Genome Announc.">
        <title>Draft Genome Sequence of Lysobacter capsici AZ78, a Bacterium Antagonistic to Plant-Pathogenic Oomycetes.</title>
        <authorList>
            <person name="Puopolo G."/>
            <person name="Sonego P."/>
            <person name="Engelen K."/>
            <person name="Pertot I."/>
        </authorList>
    </citation>
    <scope>NUCLEOTIDE SEQUENCE [LARGE SCALE GENOMIC DNA]</scope>
    <source>
        <strain evidence="2 3">AZ78</strain>
    </source>
</reference>
<sequence length="37" mass="4089">MSVKAVCERQTGKTESNAHRRREGPHPVADNVVDKKG</sequence>
<evidence type="ECO:0000313" key="2">
    <source>
        <dbReference type="EMBL" id="KWS02836.1"/>
    </source>
</evidence>
<name>A0A108U5B2_9GAMM</name>
<protein>
    <submittedName>
        <fullName evidence="2">Uncharacterized protein</fullName>
    </submittedName>
</protein>
<comment type="caution">
    <text evidence="2">The sequence shown here is derived from an EMBL/GenBank/DDBJ whole genome shotgun (WGS) entry which is preliminary data.</text>
</comment>
<evidence type="ECO:0000256" key="1">
    <source>
        <dbReference type="SAM" id="MobiDB-lite"/>
    </source>
</evidence>
<keyword evidence="3" id="KW-1185">Reference proteome</keyword>
<dbReference type="AlphaFoldDB" id="A0A108U5B2"/>
<proteinExistence type="predicted"/>
<evidence type="ECO:0000313" key="3">
    <source>
        <dbReference type="Proteomes" id="UP000023435"/>
    </source>
</evidence>
<gene>
    <name evidence="2" type="ORF">AZ78_0382</name>
</gene>
<feature type="compositionally biased region" description="Basic and acidic residues" evidence="1">
    <location>
        <begin position="1"/>
        <end position="18"/>
    </location>
</feature>
<organism evidence="2 3">
    <name type="scientific">Lysobacter capsici AZ78</name>
    <dbReference type="NCBI Taxonomy" id="1444315"/>
    <lineage>
        <taxon>Bacteria</taxon>
        <taxon>Pseudomonadati</taxon>
        <taxon>Pseudomonadota</taxon>
        <taxon>Gammaproteobacteria</taxon>
        <taxon>Lysobacterales</taxon>
        <taxon>Lysobacteraceae</taxon>
        <taxon>Lysobacter</taxon>
    </lineage>
</organism>
<accession>A0A108U5B2</accession>
<dbReference type="EMBL" id="JAJA02000001">
    <property type="protein sequence ID" value="KWS02836.1"/>
    <property type="molecule type" value="Genomic_DNA"/>
</dbReference>
<dbReference type="Proteomes" id="UP000023435">
    <property type="component" value="Unassembled WGS sequence"/>
</dbReference>
<feature type="region of interest" description="Disordered" evidence="1">
    <location>
        <begin position="1"/>
        <end position="37"/>
    </location>
</feature>